<dbReference type="RefSeq" id="WP_204065031.1">
    <property type="nucleotide sequence ID" value="NZ_BOOJ01000029.1"/>
</dbReference>
<sequence>MNITHARFVTLPVSGRERAKDFYVTAPGFQVIADRQLGPVRWLRVGPAGAQVEGPVDLPWGRQATLGDPGGNGFVLAAPVPAGF</sequence>
<proteinExistence type="predicted"/>
<evidence type="ECO:0000313" key="1">
    <source>
        <dbReference type="EMBL" id="GIH92836.1"/>
    </source>
</evidence>
<protein>
    <recommendedName>
        <fullName evidence="3">Glyoxalase</fullName>
    </recommendedName>
</protein>
<dbReference type="InterPro" id="IPR029068">
    <property type="entry name" value="Glyas_Bleomycin-R_OHBP_Dase"/>
</dbReference>
<reference evidence="1 2" key="1">
    <citation type="submission" date="2021-01" db="EMBL/GenBank/DDBJ databases">
        <title>Whole genome shotgun sequence of Planobispora siamensis NBRC 107568.</title>
        <authorList>
            <person name="Komaki H."/>
            <person name="Tamura T."/>
        </authorList>
    </citation>
    <scope>NUCLEOTIDE SEQUENCE [LARGE SCALE GENOMIC DNA]</scope>
    <source>
        <strain evidence="1 2">NBRC 107568</strain>
    </source>
</reference>
<dbReference type="Gene3D" id="3.10.180.10">
    <property type="entry name" value="2,3-Dihydroxybiphenyl 1,2-Dioxygenase, domain 1"/>
    <property type="match status" value="2"/>
</dbReference>
<dbReference type="AlphaFoldDB" id="A0A8J3WMG1"/>
<dbReference type="SUPFAM" id="SSF54593">
    <property type="entry name" value="Glyoxalase/Bleomycin resistance protein/Dihydroxybiphenyl dioxygenase"/>
    <property type="match status" value="1"/>
</dbReference>
<dbReference type="Proteomes" id="UP000619788">
    <property type="component" value="Unassembled WGS sequence"/>
</dbReference>
<keyword evidence="2" id="KW-1185">Reference proteome</keyword>
<accession>A0A8J3WMG1</accession>
<dbReference type="EMBL" id="BOOJ01000029">
    <property type="protein sequence ID" value="GIH92836.1"/>
    <property type="molecule type" value="Genomic_DNA"/>
</dbReference>
<organism evidence="1 2">
    <name type="scientific">Planobispora siamensis</name>
    <dbReference type="NCBI Taxonomy" id="936338"/>
    <lineage>
        <taxon>Bacteria</taxon>
        <taxon>Bacillati</taxon>
        <taxon>Actinomycetota</taxon>
        <taxon>Actinomycetes</taxon>
        <taxon>Streptosporangiales</taxon>
        <taxon>Streptosporangiaceae</taxon>
        <taxon>Planobispora</taxon>
    </lineage>
</organism>
<evidence type="ECO:0000313" key="2">
    <source>
        <dbReference type="Proteomes" id="UP000619788"/>
    </source>
</evidence>
<name>A0A8J3WMG1_9ACTN</name>
<comment type="caution">
    <text evidence="1">The sequence shown here is derived from an EMBL/GenBank/DDBJ whole genome shotgun (WGS) entry which is preliminary data.</text>
</comment>
<gene>
    <name evidence="1" type="ORF">Psi01_34660</name>
</gene>
<evidence type="ECO:0008006" key="3">
    <source>
        <dbReference type="Google" id="ProtNLM"/>
    </source>
</evidence>